<sequence length="393" mass="43034">MPELRFGSSRWLGVGNHIAILVHTLGTVAPYYDVSAFDPFGAQSFFFLLSSVPSPPRLPKSLLEGPTRHRDGEVLGTGEDADSFLPNRVVPEEKSSNEWTFRSKDTKQWCTAILCDTFRSEKQRQTAKIGLWCGKIRAAAEIHNTPGPSRSNPIRVPTSISRQVEGGIKYIAVCETGRSCKEKEEKGGVVWRRGARGRGNGCGGQFGTGEARSVSGANARLGLRVRSGYTAGKGRVGRGRRVGSEQGGREGESERKEGEKEGKDEDCWDWHRHCSVDPKRKALREVSGRRGIARRLAVWSTANGQSRSAGGVHLSSGLEVALFRGRESAETFKIGWVFRREERRTRDEGKMGLCAPNPGSQSSRRESARAACGTLIGIDGPGRLVARWVGNEQ</sequence>
<evidence type="ECO:0000313" key="3">
    <source>
        <dbReference type="Proteomes" id="UP001218218"/>
    </source>
</evidence>
<feature type="region of interest" description="Disordered" evidence="1">
    <location>
        <begin position="59"/>
        <end position="81"/>
    </location>
</feature>
<evidence type="ECO:0000256" key="1">
    <source>
        <dbReference type="SAM" id="MobiDB-lite"/>
    </source>
</evidence>
<comment type="caution">
    <text evidence="2">The sequence shown here is derived from an EMBL/GenBank/DDBJ whole genome shotgun (WGS) entry which is preliminary data.</text>
</comment>
<name>A0AAD7AB62_9AGAR</name>
<keyword evidence="3" id="KW-1185">Reference proteome</keyword>
<dbReference type="EMBL" id="JARIHO010000010">
    <property type="protein sequence ID" value="KAJ7354048.1"/>
    <property type="molecule type" value="Genomic_DNA"/>
</dbReference>
<gene>
    <name evidence="2" type="ORF">DFH08DRAFT_803964</name>
</gene>
<accession>A0AAD7AB62</accession>
<feature type="region of interest" description="Disordered" evidence="1">
    <location>
        <begin position="230"/>
        <end position="262"/>
    </location>
</feature>
<protein>
    <submittedName>
        <fullName evidence="2">Uncharacterized protein</fullName>
    </submittedName>
</protein>
<proteinExistence type="predicted"/>
<organism evidence="2 3">
    <name type="scientific">Mycena albidolilacea</name>
    <dbReference type="NCBI Taxonomy" id="1033008"/>
    <lineage>
        <taxon>Eukaryota</taxon>
        <taxon>Fungi</taxon>
        <taxon>Dikarya</taxon>
        <taxon>Basidiomycota</taxon>
        <taxon>Agaricomycotina</taxon>
        <taxon>Agaricomycetes</taxon>
        <taxon>Agaricomycetidae</taxon>
        <taxon>Agaricales</taxon>
        <taxon>Marasmiineae</taxon>
        <taxon>Mycenaceae</taxon>
        <taxon>Mycena</taxon>
    </lineage>
</organism>
<dbReference type="AlphaFoldDB" id="A0AAD7AB62"/>
<reference evidence="2" key="1">
    <citation type="submission" date="2023-03" db="EMBL/GenBank/DDBJ databases">
        <title>Massive genome expansion in bonnet fungi (Mycena s.s.) driven by repeated elements and novel gene families across ecological guilds.</title>
        <authorList>
            <consortium name="Lawrence Berkeley National Laboratory"/>
            <person name="Harder C.B."/>
            <person name="Miyauchi S."/>
            <person name="Viragh M."/>
            <person name="Kuo A."/>
            <person name="Thoen E."/>
            <person name="Andreopoulos B."/>
            <person name="Lu D."/>
            <person name="Skrede I."/>
            <person name="Drula E."/>
            <person name="Henrissat B."/>
            <person name="Morin E."/>
            <person name="Kohler A."/>
            <person name="Barry K."/>
            <person name="LaButti K."/>
            <person name="Morin E."/>
            <person name="Salamov A."/>
            <person name="Lipzen A."/>
            <person name="Mereny Z."/>
            <person name="Hegedus B."/>
            <person name="Baldrian P."/>
            <person name="Stursova M."/>
            <person name="Weitz H."/>
            <person name="Taylor A."/>
            <person name="Grigoriev I.V."/>
            <person name="Nagy L.G."/>
            <person name="Martin F."/>
            <person name="Kauserud H."/>
        </authorList>
    </citation>
    <scope>NUCLEOTIDE SEQUENCE</scope>
    <source>
        <strain evidence="2">CBHHK002</strain>
    </source>
</reference>
<dbReference type="Proteomes" id="UP001218218">
    <property type="component" value="Unassembled WGS sequence"/>
</dbReference>
<feature type="compositionally biased region" description="Basic and acidic residues" evidence="1">
    <location>
        <begin position="247"/>
        <end position="262"/>
    </location>
</feature>
<evidence type="ECO:0000313" key="2">
    <source>
        <dbReference type="EMBL" id="KAJ7354048.1"/>
    </source>
</evidence>